<dbReference type="PANTHER" id="PTHR13237:SF9">
    <property type="entry name" value="NEUROGUIDIN"/>
    <property type="match status" value="1"/>
</dbReference>
<feature type="region of interest" description="Disordered" evidence="1">
    <location>
        <begin position="257"/>
        <end position="276"/>
    </location>
</feature>
<evidence type="ECO:0000313" key="2">
    <source>
        <dbReference type="EMBL" id="QIW98213.1"/>
    </source>
</evidence>
<evidence type="ECO:0000313" key="3">
    <source>
        <dbReference type="Proteomes" id="UP000503462"/>
    </source>
</evidence>
<dbReference type="OrthoDB" id="203440at2759"/>
<organism evidence="2 3">
    <name type="scientific">Peltaster fructicola</name>
    <dbReference type="NCBI Taxonomy" id="286661"/>
    <lineage>
        <taxon>Eukaryota</taxon>
        <taxon>Fungi</taxon>
        <taxon>Dikarya</taxon>
        <taxon>Ascomycota</taxon>
        <taxon>Pezizomycotina</taxon>
        <taxon>Dothideomycetes</taxon>
        <taxon>Dothideomycetes incertae sedis</taxon>
        <taxon>Peltaster</taxon>
    </lineage>
</organism>
<feature type="region of interest" description="Disordered" evidence="1">
    <location>
        <begin position="290"/>
        <end position="321"/>
    </location>
</feature>
<dbReference type="PANTHER" id="PTHR13237">
    <property type="entry name" value="SOMETHING ABOUT SILENCING PROTEIN 10-RELATED"/>
    <property type="match status" value="1"/>
</dbReference>
<name>A0A6H0XU06_9PEZI</name>
<sequence>MDLLTDLATSCNAALQALPTDDSYQVPDDGISLLDVKNEIFISYLQGLALRNLLVVRSIKEGKSFDEVQDINTELTKKLAEQRLYLERGVRPLEQRIKYQVDKVVKAANDEVEQAAKKEKFEITKQNGSEESEEDEELDELAYRPNPAAFAAAETGEDNAARRAKSKEDGVYRPPRVSATAMPNFDQKERRKRPDRSTTVDEYISNELSTAPVAQPSIGSTITGSGRGVKNARAMAEEAARREYEETHLVRLSRDLKKEKAQRARERGGFGGEEWRGIGENLDRITDLTRNKSKVSALDKSRKRRAVEDGPRNDGIGGAFDVKRKRLDKKLRR</sequence>
<dbReference type="GO" id="GO:0000462">
    <property type="term" value="P:maturation of SSU-rRNA from tricistronic rRNA transcript (SSU-rRNA, 5.8S rRNA, LSU-rRNA)"/>
    <property type="evidence" value="ECO:0007669"/>
    <property type="project" value="TreeGrafter"/>
</dbReference>
<dbReference type="Pfam" id="PF04000">
    <property type="entry name" value="Sas10_Utp3"/>
    <property type="match status" value="1"/>
</dbReference>
<dbReference type="EMBL" id="CP051140">
    <property type="protein sequence ID" value="QIW98213.1"/>
    <property type="molecule type" value="Genomic_DNA"/>
</dbReference>
<protein>
    <submittedName>
        <fullName evidence="2">Uncharacterized protein</fullName>
    </submittedName>
</protein>
<dbReference type="Proteomes" id="UP000503462">
    <property type="component" value="Chromosome 2"/>
</dbReference>
<feature type="region of interest" description="Disordered" evidence="1">
    <location>
        <begin position="150"/>
        <end position="234"/>
    </location>
</feature>
<dbReference type="AlphaFoldDB" id="A0A6H0XU06"/>
<dbReference type="InterPro" id="IPR007146">
    <property type="entry name" value="Sas10/Utp3/C1D"/>
</dbReference>
<gene>
    <name evidence="2" type="ORF">AMS68_003731</name>
</gene>
<keyword evidence="3" id="KW-1185">Reference proteome</keyword>
<proteinExistence type="predicted"/>
<dbReference type="GO" id="GO:0032040">
    <property type="term" value="C:small-subunit processome"/>
    <property type="evidence" value="ECO:0007669"/>
    <property type="project" value="TreeGrafter"/>
</dbReference>
<evidence type="ECO:0000256" key="1">
    <source>
        <dbReference type="SAM" id="MobiDB-lite"/>
    </source>
</evidence>
<accession>A0A6H0XU06</accession>
<reference evidence="2 3" key="1">
    <citation type="journal article" date="2016" name="Sci. Rep.">
        <title>Peltaster fructicola genome reveals evolution from an invasive phytopathogen to an ectophytic parasite.</title>
        <authorList>
            <person name="Xu C."/>
            <person name="Chen H."/>
            <person name="Gleason M.L."/>
            <person name="Xu J.R."/>
            <person name="Liu H."/>
            <person name="Zhang R."/>
            <person name="Sun G."/>
        </authorList>
    </citation>
    <scope>NUCLEOTIDE SEQUENCE [LARGE SCALE GENOMIC DNA]</scope>
    <source>
        <strain evidence="2 3">LNHT1506</strain>
    </source>
</reference>